<name>A0A5P1R9F4_9GAMM</name>
<evidence type="ECO:0000313" key="1">
    <source>
        <dbReference type="EMBL" id="QEQ96264.1"/>
    </source>
</evidence>
<dbReference type="Proteomes" id="UP000324760">
    <property type="component" value="Chromosome"/>
</dbReference>
<proteinExistence type="predicted"/>
<dbReference type="RefSeq" id="WP_138988644.1">
    <property type="nucleotide sequence ID" value="NZ_CP043869.1"/>
</dbReference>
<reference evidence="1 2" key="1">
    <citation type="journal article" date="2019" name="Biochem. Eng. J.">
        <title>Metabolic engineering of the marine bacteria Neptunomonas concharum for the production of acetoin and meso-2,3-butanediol from acetate.</title>
        <authorList>
            <person name="Li W."/>
            <person name="Pu N."/>
            <person name="Liu C.-X."/>
            <person name="Yuan Q.-P."/>
            <person name="Li Z.-J."/>
        </authorList>
    </citation>
    <scope>NUCLEOTIDE SEQUENCE [LARGE SCALE GENOMIC DNA]</scope>
    <source>
        <strain evidence="1 2">JCM17730</strain>
    </source>
</reference>
<gene>
    <name evidence="1" type="ORF">F0U83_05830</name>
</gene>
<protein>
    <submittedName>
        <fullName evidence="1">Uncharacterized protein</fullName>
    </submittedName>
</protein>
<organism evidence="1 2">
    <name type="scientific">Neptunomonas concharum</name>
    <dbReference type="NCBI Taxonomy" id="1031538"/>
    <lineage>
        <taxon>Bacteria</taxon>
        <taxon>Pseudomonadati</taxon>
        <taxon>Pseudomonadota</taxon>
        <taxon>Gammaproteobacteria</taxon>
        <taxon>Oceanospirillales</taxon>
        <taxon>Oceanospirillaceae</taxon>
        <taxon>Neptunomonas</taxon>
    </lineage>
</organism>
<dbReference type="EMBL" id="CP043869">
    <property type="protein sequence ID" value="QEQ96264.1"/>
    <property type="molecule type" value="Genomic_DNA"/>
</dbReference>
<dbReference type="KEGG" id="ncu:F0U83_05830"/>
<dbReference type="AlphaFoldDB" id="A0A5P1R9F4"/>
<keyword evidence="2" id="KW-1185">Reference proteome</keyword>
<accession>A0A5P1R9F4</accession>
<sequence length="129" mass="14316">MIVTAGRKHDRAGILDALLQSKGEVTNVEIAKRFGCTPMTVSDVKHQYAHLFPSSAFRRTRTAMDEAPLVPVALDAPEGTTHHAVYGFYKAQGQRVYRWTGTEWVLSTLSISELKRADYQLNAANKPKG</sequence>
<evidence type="ECO:0000313" key="2">
    <source>
        <dbReference type="Proteomes" id="UP000324760"/>
    </source>
</evidence>